<evidence type="ECO:0000313" key="1">
    <source>
        <dbReference type="EMBL" id="DAD84044.1"/>
    </source>
</evidence>
<protein>
    <submittedName>
        <fullName evidence="1">Uncharacterized protein</fullName>
    </submittedName>
</protein>
<name>A0A8S5MPB2_9CAUD</name>
<organism evidence="1">
    <name type="scientific">Siphoviridae sp. ct0yq10</name>
    <dbReference type="NCBI Taxonomy" id="2826270"/>
    <lineage>
        <taxon>Viruses</taxon>
        <taxon>Duplodnaviria</taxon>
        <taxon>Heunggongvirae</taxon>
        <taxon>Uroviricota</taxon>
        <taxon>Caudoviricetes</taxon>
    </lineage>
</organism>
<reference evidence="1" key="1">
    <citation type="journal article" date="2021" name="Proc. Natl. Acad. Sci. U.S.A.">
        <title>A Catalog of Tens of Thousands of Viruses from Human Metagenomes Reveals Hidden Associations with Chronic Diseases.</title>
        <authorList>
            <person name="Tisza M.J."/>
            <person name="Buck C.B."/>
        </authorList>
    </citation>
    <scope>NUCLEOTIDE SEQUENCE</scope>
    <source>
        <strain evidence="1">Ct0yq10</strain>
    </source>
</reference>
<sequence>MKLLCRPDYYTEHRDEILEFVKHKEDIIFTADLPGVKTDFDYFLIDNDTARKISLHVSEVYDNLLKNTNILSKEIEDRVNYETTQHFYLPKFNFKRPE</sequence>
<dbReference type="EMBL" id="BK014951">
    <property type="protein sequence ID" value="DAD84044.1"/>
    <property type="molecule type" value="Genomic_DNA"/>
</dbReference>
<proteinExistence type="predicted"/>
<accession>A0A8S5MPB2</accession>